<evidence type="ECO:0008006" key="3">
    <source>
        <dbReference type="Google" id="ProtNLM"/>
    </source>
</evidence>
<evidence type="ECO:0000313" key="1">
    <source>
        <dbReference type="EMBL" id="MBM7656933.1"/>
    </source>
</evidence>
<dbReference type="RefSeq" id="WP_205005301.1">
    <property type="nucleotide sequence ID" value="NZ_CBCRXA010000003.1"/>
</dbReference>
<name>A0ABS2Q572_9BACL</name>
<reference evidence="1 2" key="1">
    <citation type="submission" date="2021-01" db="EMBL/GenBank/DDBJ databases">
        <title>Genomic Encyclopedia of Type Strains, Phase IV (KMG-IV): sequencing the most valuable type-strain genomes for metagenomic binning, comparative biology and taxonomic classification.</title>
        <authorList>
            <person name="Goeker M."/>
        </authorList>
    </citation>
    <scope>NUCLEOTIDE SEQUENCE [LARGE SCALE GENOMIC DNA]</scope>
    <source>
        <strain evidence="1 2">DSM 100968</strain>
    </source>
</reference>
<dbReference type="Proteomes" id="UP000823201">
    <property type="component" value="Unassembled WGS sequence"/>
</dbReference>
<protein>
    <recommendedName>
        <fullName evidence="3">Flagellar hook-length control protein FliK</fullName>
    </recommendedName>
</protein>
<dbReference type="EMBL" id="JAFBEV010000003">
    <property type="protein sequence ID" value="MBM7656933.1"/>
    <property type="molecule type" value="Genomic_DNA"/>
</dbReference>
<comment type="caution">
    <text evidence="1">The sequence shown here is derived from an EMBL/GenBank/DDBJ whole genome shotgun (WGS) entry which is preliminary data.</text>
</comment>
<gene>
    <name evidence="1" type="ORF">JOC27_000374</name>
</gene>
<keyword evidence="2" id="KW-1185">Reference proteome</keyword>
<sequence length="510" mass="56397">MNFQPYAISQSQLLSAFMPEQILRGKVLEILPDRNALLQLGNRQVVAKVGAIDPPLKTGQEYLFQIQQHTNPLVAKVVARQFSAQTAELAGSTMVDDVLHALELKNEPAMRALIQSFLDKGDPLTRESLIEARALLGSGIPAKEDVDAVRWMLQRRLPLSKSFLQIAQMMNKQEQPIAGQLADLSRILQNFKGTPSTDALQQSIRHLASLANESHMPLSLLTAEVGEKQAAKQIQALAESFGAGDRTAIQVAVSRLLHSGMSDQDISKFLKTSQLNLPPAFFTDKLSNVLQQAAPVRLTAVDATEQPALLFRLMKQIGLDFEGSLRQQLVNEQAPIHSGTVKEALLAVVQDAHVPGSIRQSANAIIGQITGEQLQMLSPDSVAAQFTLQLPLPMQQNLANLTVYWEGKKDKKGQIDSDYCTLLLCLDLQHLKETRISVRVQNRVVTLRVQNDHADLKPFLKENQELLATKLEQLAYHLNSIAQVERLDDQLVARASQPLTPLTYRLDVKA</sequence>
<evidence type="ECO:0000313" key="2">
    <source>
        <dbReference type="Proteomes" id="UP000823201"/>
    </source>
</evidence>
<organism evidence="1 2">
    <name type="scientific">Sporolactobacillus spathodeae</name>
    <dbReference type="NCBI Taxonomy" id="1465502"/>
    <lineage>
        <taxon>Bacteria</taxon>
        <taxon>Bacillati</taxon>
        <taxon>Bacillota</taxon>
        <taxon>Bacilli</taxon>
        <taxon>Bacillales</taxon>
        <taxon>Sporolactobacillaceae</taxon>
        <taxon>Sporolactobacillus</taxon>
    </lineage>
</organism>
<accession>A0ABS2Q572</accession>
<proteinExistence type="predicted"/>